<evidence type="ECO:0000256" key="1">
    <source>
        <dbReference type="SAM" id="MobiDB-lite"/>
    </source>
</evidence>
<dbReference type="AlphaFoldDB" id="A0A0B5AKU2"/>
<dbReference type="SMART" id="SM00914">
    <property type="entry name" value="IDEAL"/>
    <property type="match status" value="1"/>
</dbReference>
<dbReference type="Pfam" id="PF08858">
    <property type="entry name" value="IDEAL"/>
    <property type="match status" value="1"/>
</dbReference>
<organism evidence="3 4">
    <name type="scientific">Jeotgalibacillus malaysiensis</name>
    <dbReference type="NCBI Taxonomy" id="1508404"/>
    <lineage>
        <taxon>Bacteria</taxon>
        <taxon>Bacillati</taxon>
        <taxon>Bacillota</taxon>
        <taxon>Bacilli</taxon>
        <taxon>Bacillales</taxon>
        <taxon>Caryophanaceae</taxon>
        <taxon>Jeotgalibacillus</taxon>
    </lineage>
</organism>
<proteinExistence type="predicted"/>
<evidence type="ECO:0000259" key="2">
    <source>
        <dbReference type="SMART" id="SM00914"/>
    </source>
</evidence>
<protein>
    <recommendedName>
        <fullName evidence="2">IDEAL domain-containing protein</fullName>
    </recommendedName>
</protein>
<feature type="domain" description="IDEAL" evidence="2">
    <location>
        <begin position="36"/>
        <end position="72"/>
    </location>
</feature>
<gene>
    <name evidence="3" type="ORF">JMA_13690</name>
</gene>
<keyword evidence="4" id="KW-1185">Reference proteome</keyword>
<evidence type="ECO:0000313" key="3">
    <source>
        <dbReference type="EMBL" id="AJD90686.1"/>
    </source>
</evidence>
<accession>A0A0B5AKU2</accession>
<evidence type="ECO:0000313" key="4">
    <source>
        <dbReference type="Proteomes" id="UP000031449"/>
    </source>
</evidence>
<feature type="region of interest" description="Disordered" evidence="1">
    <location>
        <begin position="1"/>
        <end position="21"/>
    </location>
</feature>
<dbReference type="OrthoDB" id="2969764at2"/>
<dbReference type="EMBL" id="CP009416">
    <property type="protein sequence ID" value="AJD90686.1"/>
    <property type="molecule type" value="Genomic_DNA"/>
</dbReference>
<dbReference type="HOGENOM" id="CLU_196034_0_0_9"/>
<dbReference type="KEGG" id="jeo:JMA_13690"/>
<name>A0A0B5AKU2_9BACL</name>
<dbReference type="InterPro" id="IPR027393">
    <property type="entry name" value="Virus_scaffolding_prot_C"/>
</dbReference>
<sequence length="81" mass="9433">MKMENNKSFAEFMNESTVPQKQSSEMTMMEIYVDMVLNEILVRHRKEQLVTAINEALDNKDQDAFMKYSAELNTLEDTHGV</sequence>
<dbReference type="InterPro" id="IPR014957">
    <property type="entry name" value="IDEAL_dom"/>
</dbReference>
<dbReference type="Gene3D" id="4.10.810.10">
    <property type="entry name" value="Virus Scaffolding Protein, Chain A"/>
    <property type="match status" value="1"/>
</dbReference>
<dbReference type="Proteomes" id="UP000031449">
    <property type="component" value="Chromosome"/>
</dbReference>
<reference evidence="3 4" key="1">
    <citation type="submission" date="2014-08" db="EMBL/GenBank/DDBJ databases">
        <title>Complete genome of a marine bacteria Jeotgalibacillus malaysiensis.</title>
        <authorList>
            <person name="Yaakop A.S."/>
            <person name="Chan K.-G."/>
            <person name="Goh K.M."/>
        </authorList>
    </citation>
    <scope>NUCLEOTIDE SEQUENCE [LARGE SCALE GENOMIC DNA]</scope>
    <source>
        <strain evidence="3 4">D5</strain>
    </source>
</reference>
<dbReference type="BioCyc" id="JESP1508404:G14D9-10623-MONOMER"/>